<keyword evidence="7 8" id="KW-0472">Membrane</keyword>
<evidence type="ECO:0008006" key="11">
    <source>
        <dbReference type="Google" id="ProtNLM"/>
    </source>
</evidence>
<evidence type="ECO:0000256" key="1">
    <source>
        <dbReference type="ARBA" id="ARBA00004434"/>
    </source>
</evidence>
<gene>
    <name evidence="9" type="ORF">THRCLA_23394</name>
</gene>
<evidence type="ECO:0000256" key="5">
    <source>
        <dbReference type="ARBA" id="ARBA00022989"/>
    </source>
</evidence>
<dbReference type="Proteomes" id="UP000243217">
    <property type="component" value="Unassembled WGS sequence"/>
</dbReference>
<accession>A0A1V9Y6L2</accession>
<reference evidence="9 10" key="1">
    <citation type="journal article" date="2014" name="Genome Biol. Evol.">
        <title>The secreted proteins of Achlya hypogyna and Thraustotheca clavata identify the ancestral oomycete secretome and reveal gene acquisitions by horizontal gene transfer.</title>
        <authorList>
            <person name="Misner I."/>
            <person name="Blouin N."/>
            <person name="Leonard G."/>
            <person name="Richards T.A."/>
            <person name="Lane C.E."/>
        </authorList>
    </citation>
    <scope>NUCLEOTIDE SEQUENCE [LARGE SCALE GENOMIC DNA]</scope>
    <source>
        <strain evidence="9 10">ATCC 34112</strain>
    </source>
</reference>
<proteinExistence type="inferred from homology"/>
<dbReference type="Pfam" id="PF14138">
    <property type="entry name" value="COX16"/>
    <property type="match status" value="1"/>
</dbReference>
<keyword evidence="4" id="KW-0999">Mitochondrion inner membrane</keyword>
<dbReference type="AlphaFoldDB" id="A0A1V9Y6L2"/>
<evidence type="ECO:0000256" key="2">
    <source>
        <dbReference type="ARBA" id="ARBA00008370"/>
    </source>
</evidence>
<comment type="caution">
    <text evidence="9">The sequence shown here is derived from an EMBL/GenBank/DDBJ whole genome shotgun (WGS) entry which is preliminary data.</text>
</comment>
<evidence type="ECO:0000256" key="3">
    <source>
        <dbReference type="ARBA" id="ARBA00022692"/>
    </source>
</evidence>
<evidence type="ECO:0000313" key="10">
    <source>
        <dbReference type="Proteomes" id="UP000243217"/>
    </source>
</evidence>
<evidence type="ECO:0000256" key="6">
    <source>
        <dbReference type="ARBA" id="ARBA00023128"/>
    </source>
</evidence>
<dbReference type="OrthoDB" id="5516033at2759"/>
<name>A0A1V9Y6L2_9STRA</name>
<organism evidence="9 10">
    <name type="scientific">Thraustotheca clavata</name>
    <dbReference type="NCBI Taxonomy" id="74557"/>
    <lineage>
        <taxon>Eukaryota</taxon>
        <taxon>Sar</taxon>
        <taxon>Stramenopiles</taxon>
        <taxon>Oomycota</taxon>
        <taxon>Saprolegniomycetes</taxon>
        <taxon>Saprolegniales</taxon>
        <taxon>Achlyaceae</taxon>
        <taxon>Thraustotheca</taxon>
    </lineage>
</organism>
<evidence type="ECO:0000313" key="9">
    <source>
        <dbReference type="EMBL" id="OQR81349.1"/>
    </source>
</evidence>
<keyword evidence="3 8" id="KW-0812">Transmembrane</keyword>
<dbReference type="EMBL" id="JNBS01005030">
    <property type="protein sequence ID" value="OQR81349.1"/>
    <property type="molecule type" value="Genomic_DNA"/>
</dbReference>
<sequence length="84" mass="9757">MARRQSKNTFVRVGLPFVIFVVGGFAGLQHFVGGKFEKRDMLVKSQNEHAFNLDEEHRKMMQKIKVDDFEIKRIPNPGEDPRNV</sequence>
<protein>
    <recommendedName>
        <fullName evidence="11">Cytochrome c oxidase assembly protein COX16 homolog, mitochondrial</fullName>
    </recommendedName>
</protein>
<dbReference type="InterPro" id="IPR020164">
    <property type="entry name" value="Cyt_c_Oxase_assmbl_COX16"/>
</dbReference>
<keyword evidence="6" id="KW-0496">Mitochondrion</keyword>
<dbReference type="GO" id="GO:0005743">
    <property type="term" value="C:mitochondrial inner membrane"/>
    <property type="evidence" value="ECO:0007669"/>
    <property type="project" value="UniProtKB-SubCell"/>
</dbReference>
<evidence type="ECO:0000256" key="8">
    <source>
        <dbReference type="SAM" id="Phobius"/>
    </source>
</evidence>
<keyword evidence="5 8" id="KW-1133">Transmembrane helix</keyword>
<keyword evidence="10" id="KW-1185">Reference proteome</keyword>
<comment type="subcellular location">
    <subcellularLocation>
        <location evidence="1">Mitochondrion inner membrane</location>
        <topology evidence="1">Single-pass membrane protein</topology>
    </subcellularLocation>
</comment>
<feature type="transmembrane region" description="Helical" evidence="8">
    <location>
        <begin position="12"/>
        <end position="32"/>
    </location>
</feature>
<evidence type="ECO:0000256" key="4">
    <source>
        <dbReference type="ARBA" id="ARBA00022792"/>
    </source>
</evidence>
<comment type="similarity">
    <text evidence="2">Belongs to the COX16 family.</text>
</comment>
<evidence type="ECO:0000256" key="7">
    <source>
        <dbReference type="ARBA" id="ARBA00023136"/>
    </source>
</evidence>